<evidence type="ECO:0000256" key="4">
    <source>
        <dbReference type="SAM" id="SignalP"/>
    </source>
</evidence>
<evidence type="ECO:0000256" key="3">
    <source>
        <dbReference type="ARBA" id="ARBA00022729"/>
    </source>
</evidence>
<dbReference type="GO" id="GO:0030246">
    <property type="term" value="F:carbohydrate binding"/>
    <property type="evidence" value="ECO:0007669"/>
    <property type="project" value="UniProtKB-ARBA"/>
</dbReference>
<gene>
    <name evidence="6" type="ORF">D7U36_11555</name>
</gene>
<evidence type="ECO:0000256" key="2">
    <source>
        <dbReference type="ARBA" id="ARBA00007639"/>
    </source>
</evidence>
<dbReference type="PROSITE" id="PS51257">
    <property type="entry name" value="PROKAR_LIPOPROTEIN"/>
    <property type="match status" value="1"/>
</dbReference>
<comment type="caution">
    <text evidence="6">The sequence shown here is derived from an EMBL/GenBank/DDBJ whole genome shotgun (WGS) entry which is preliminary data.</text>
</comment>
<dbReference type="InterPro" id="IPR028082">
    <property type="entry name" value="Peripla_BP_I"/>
</dbReference>
<comment type="subcellular location">
    <subcellularLocation>
        <location evidence="1">Cell envelope</location>
    </subcellularLocation>
</comment>
<accession>A0A8B3FKF5</accession>
<dbReference type="Proteomes" id="UP000279336">
    <property type="component" value="Unassembled WGS sequence"/>
</dbReference>
<dbReference type="CDD" id="cd06316">
    <property type="entry name" value="PBP1_ABC_sugar_binding-like"/>
    <property type="match status" value="1"/>
</dbReference>
<evidence type="ECO:0000259" key="5">
    <source>
        <dbReference type="Pfam" id="PF13407"/>
    </source>
</evidence>
<evidence type="ECO:0000313" key="6">
    <source>
        <dbReference type="EMBL" id="RLP07144.1"/>
    </source>
</evidence>
<proteinExistence type="inferred from homology"/>
<protein>
    <submittedName>
        <fullName evidence="6">Sugar ABC transporter substrate-binding protein</fullName>
    </submittedName>
</protein>
<dbReference type="OrthoDB" id="1957427at2"/>
<reference evidence="6 7" key="1">
    <citation type="submission" date="2018-10" db="EMBL/GenBank/DDBJ databases">
        <title>Propionibacterium australiense Genome Sequencing and Assembly.</title>
        <authorList>
            <person name="Bernier A.-M."/>
            <person name="Bernard K."/>
        </authorList>
    </citation>
    <scope>NUCLEOTIDE SEQUENCE [LARGE SCALE GENOMIC DNA]</scope>
    <source>
        <strain evidence="6 7">NML98A078</strain>
    </source>
</reference>
<comment type="similarity">
    <text evidence="2">Belongs to the bacterial solute-binding protein 2 family.</text>
</comment>
<sequence>MTMQRRTVLLAAAGIPISALFLQGCTASGESAATATNAEINAKADEAIRQLESAVSATGPHGESAAAASEVDLTDADIDNVKAMGATAAIAMHTSGDDWSAAQIAGLTSRFNELGIKITSTTDANMDPSKQVSDVETILAQKPDILVSIPTDPVATASAYRMAVDQGVKVVFMDNCPDGFTAGPDYACVVSSDNYGNGAISAHLMAKALGGQGKIAAIYYEADYFVTNQRYQGFKETLTSNYPDIQIIAERGISGSDLAGSAQKQADALLSQNADLNGIWAVWDVPAEGVIAAARSASRTDLAVASEDLGKNVAIAMAQGQYVCGLGAQRPYDAGITEANAAAKTLLGQSIPAFIALSPLAVTKDNVADAWRSVYHADPPEEVQQALEA</sequence>
<name>A0A8B3FKF5_9ACTN</name>
<dbReference type="SUPFAM" id="SSF53822">
    <property type="entry name" value="Periplasmic binding protein-like I"/>
    <property type="match status" value="1"/>
</dbReference>
<keyword evidence="3 4" id="KW-0732">Signal</keyword>
<evidence type="ECO:0000256" key="1">
    <source>
        <dbReference type="ARBA" id="ARBA00004196"/>
    </source>
</evidence>
<dbReference type="InterPro" id="IPR025997">
    <property type="entry name" value="SBP_2_dom"/>
</dbReference>
<evidence type="ECO:0000313" key="7">
    <source>
        <dbReference type="Proteomes" id="UP000279336"/>
    </source>
</evidence>
<feature type="signal peptide" evidence="4">
    <location>
        <begin position="1"/>
        <end position="21"/>
    </location>
</feature>
<feature type="chain" id="PRO_5038647640" evidence="4">
    <location>
        <begin position="22"/>
        <end position="389"/>
    </location>
</feature>
<dbReference type="PANTHER" id="PTHR46847:SF1">
    <property type="entry name" value="D-ALLOSE-BINDING PERIPLASMIC PROTEIN-RELATED"/>
    <property type="match status" value="1"/>
</dbReference>
<dbReference type="GO" id="GO:0030313">
    <property type="term" value="C:cell envelope"/>
    <property type="evidence" value="ECO:0007669"/>
    <property type="project" value="UniProtKB-SubCell"/>
</dbReference>
<dbReference type="AlphaFoldDB" id="A0A8B3FKF5"/>
<dbReference type="EMBL" id="RCIW01000019">
    <property type="protein sequence ID" value="RLP07144.1"/>
    <property type="molecule type" value="Genomic_DNA"/>
</dbReference>
<organism evidence="6 7">
    <name type="scientific">Propionibacterium australiense</name>
    <dbReference type="NCBI Taxonomy" id="119981"/>
    <lineage>
        <taxon>Bacteria</taxon>
        <taxon>Bacillati</taxon>
        <taxon>Actinomycetota</taxon>
        <taxon>Actinomycetes</taxon>
        <taxon>Propionibacteriales</taxon>
        <taxon>Propionibacteriaceae</taxon>
        <taxon>Propionibacterium</taxon>
    </lineage>
</organism>
<feature type="domain" description="Periplasmic binding protein" evidence="5">
    <location>
        <begin position="89"/>
        <end position="349"/>
    </location>
</feature>
<dbReference type="Pfam" id="PF13407">
    <property type="entry name" value="Peripla_BP_4"/>
    <property type="match status" value="1"/>
</dbReference>
<dbReference type="PANTHER" id="PTHR46847">
    <property type="entry name" value="D-ALLOSE-BINDING PERIPLASMIC PROTEIN-RELATED"/>
    <property type="match status" value="1"/>
</dbReference>
<dbReference type="Gene3D" id="3.40.50.2300">
    <property type="match status" value="2"/>
</dbReference>